<evidence type="ECO:0000256" key="2">
    <source>
        <dbReference type="ARBA" id="ARBA00022723"/>
    </source>
</evidence>
<organism evidence="10 11">
    <name type="scientific">Leptidea sinapis</name>
    <dbReference type="NCBI Taxonomy" id="189913"/>
    <lineage>
        <taxon>Eukaryota</taxon>
        <taxon>Metazoa</taxon>
        <taxon>Ecdysozoa</taxon>
        <taxon>Arthropoda</taxon>
        <taxon>Hexapoda</taxon>
        <taxon>Insecta</taxon>
        <taxon>Pterygota</taxon>
        <taxon>Neoptera</taxon>
        <taxon>Endopterygota</taxon>
        <taxon>Lepidoptera</taxon>
        <taxon>Glossata</taxon>
        <taxon>Ditrysia</taxon>
        <taxon>Papilionoidea</taxon>
        <taxon>Pieridae</taxon>
        <taxon>Dismorphiinae</taxon>
        <taxon>Leptidea</taxon>
    </lineage>
</organism>
<dbReference type="Proteomes" id="UP000324832">
    <property type="component" value="Unassembled WGS sequence"/>
</dbReference>
<dbReference type="GO" id="GO:0000978">
    <property type="term" value="F:RNA polymerase II cis-regulatory region sequence-specific DNA binding"/>
    <property type="evidence" value="ECO:0007669"/>
    <property type="project" value="TreeGrafter"/>
</dbReference>
<dbReference type="FunFam" id="3.30.160.60:FF:000065">
    <property type="entry name" value="B-cell CLL/lymphoma 6, member B"/>
    <property type="match status" value="1"/>
</dbReference>
<dbReference type="PANTHER" id="PTHR23235:SF142">
    <property type="entry name" value="ZINC FINGER PROTEIN 384"/>
    <property type="match status" value="1"/>
</dbReference>
<dbReference type="PANTHER" id="PTHR23235">
    <property type="entry name" value="KRUEPPEL-LIKE TRANSCRIPTION FACTOR"/>
    <property type="match status" value="1"/>
</dbReference>
<dbReference type="FunFam" id="3.30.160.60:FF:000151">
    <property type="entry name" value="Zinc finger and SCAN domain-containing 21"/>
    <property type="match status" value="1"/>
</dbReference>
<keyword evidence="5" id="KW-0862">Zinc</keyword>
<keyword evidence="11" id="KW-1185">Reference proteome</keyword>
<dbReference type="SUPFAM" id="SSF57667">
    <property type="entry name" value="beta-beta-alpha zinc fingers"/>
    <property type="match status" value="2"/>
</dbReference>
<comment type="similarity">
    <text evidence="1">Belongs to the krueppel C2H2-type zinc-finger protein family.</text>
</comment>
<evidence type="ECO:0000256" key="4">
    <source>
        <dbReference type="ARBA" id="ARBA00022771"/>
    </source>
</evidence>
<accession>A0A5E4PVT5</accession>
<evidence type="ECO:0000256" key="7">
    <source>
        <dbReference type="PROSITE-ProRule" id="PRU00042"/>
    </source>
</evidence>
<feature type="domain" description="C2H2-type" evidence="9">
    <location>
        <begin position="66"/>
        <end position="94"/>
    </location>
</feature>
<evidence type="ECO:0000256" key="5">
    <source>
        <dbReference type="ARBA" id="ARBA00022833"/>
    </source>
</evidence>
<dbReference type="PROSITE" id="PS50157">
    <property type="entry name" value="ZINC_FINGER_C2H2_2"/>
    <property type="match status" value="4"/>
</dbReference>
<name>A0A5E4PVT5_9NEOP</name>
<dbReference type="InterPro" id="IPR036236">
    <property type="entry name" value="Znf_C2H2_sf"/>
</dbReference>
<dbReference type="Gene3D" id="3.30.160.60">
    <property type="entry name" value="Classic Zinc Finger"/>
    <property type="match status" value="4"/>
</dbReference>
<proteinExistence type="inferred from homology"/>
<dbReference type="FunFam" id="3.30.160.60:FF:000253">
    <property type="entry name" value="Crooked legs, isoform H"/>
    <property type="match status" value="2"/>
</dbReference>
<reference evidence="10 11" key="1">
    <citation type="submission" date="2017-07" db="EMBL/GenBank/DDBJ databases">
        <authorList>
            <person name="Talla V."/>
            <person name="Backstrom N."/>
        </authorList>
    </citation>
    <scope>NUCLEOTIDE SEQUENCE [LARGE SCALE GENOMIC DNA]</scope>
</reference>
<keyword evidence="2" id="KW-0479">Metal-binding</keyword>
<dbReference type="GO" id="GO:0000981">
    <property type="term" value="F:DNA-binding transcription factor activity, RNA polymerase II-specific"/>
    <property type="evidence" value="ECO:0007669"/>
    <property type="project" value="TreeGrafter"/>
</dbReference>
<sequence length="210" mass="23634">MHLHTGETPYKCPFCTKVFSRKEHLTNHVRIHTGESPHRCEFCNKTFTRKEHLTNHMKQHTGDAPHSCKVCSKSFTRKEFLVTHMRSHSCGERPYSCGECGKSFPLKGNLLFHERSHNKGNNKTHVDAPENSQSGEPLIDASDVSTAECKDQLDGERKPDVVMSTVETRVNDNAIAQPQTNTVMQITTQVHITSHHSGAALTHHPVSVNY</sequence>
<dbReference type="Pfam" id="PF00096">
    <property type="entry name" value="zf-C2H2"/>
    <property type="match status" value="4"/>
</dbReference>
<feature type="domain" description="C2H2-type" evidence="9">
    <location>
        <begin position="95"/>
        <end position="122"/>
    </location>
</feature>
<dbReference type="GO" id="GO:0008270">
    <property type="term" value="F:zinc ion binding"/>
    <property type="evidence" value="ECO:0007669"/>
    <property type="project" value="UniProtKB-KW"/>
</dbReference>
<evidence type="ECO:0000256" key="1">
    <source>
        <dbReference type="ARBA" id="ARBA00006991"/>
    </source>
</evidence>
<feature type="compositionally biased region" description="Basic and acidic residues" evidence="8">
    <location>
        <begin position="148"/>
        <end position="158"/>
    </location>
</feature>
<gene>
    <name evidence="10" type="ORF">LSINAPIS_LOCUS2265</name>
</gene>
<dbReference type="PROSITE" id="PS00028">
    <property type="entry name" value="ZINC_FINGER_C2H2_1"/>
    <property type="match status" value="4"/>
</dbReference>
<dbReference type="AlphaFoldDB" id="A0A5E4PVT5"/>
<evidence type="ECO:0000313" key="10">
    <source>
        <dbReference type="EMBL" id="VVC89038.1"/>
    </source>
</evidence>
<dbReference type="EMBL" id="FZQP02000448">
    <property type="protein sequence ID" value="VVC89038.1"/>
    <property type="molecule type" value="Genomic_DNA"/>
</dbReference>
<protein>
    <recommendedName>
        <fullName evidence="9">C2H2-type domain-containing protein</fullName>
    </recommendedName>
</protein>
<evidence type="ECO:0000256" key="8">
    <source>
        <dbReference type="SAM" id="MobiDB-lite"/>
    </source>
</evidence>
<feature type="domain" description="C2H2-type" evidence="9">
    <location>
        <begin position="10"/>
        <end position="37"/>
    </location>
</feature>
<evidence type="ECO:0000259" key="9">
    <source>
        <dbReference type="PROSITE" id="PS50157"/>
    </source>
</evidence>
<evidence type="ECO:0000313" key="11">
    <source>
        <dbReference type="Proteomes" id="UP000324832"/>
    </source>
</evidence>
<feature type="region of interest" description="Disordered" evidence="8">
    <location>
        <begin position="115"/>
        <end position="158"/>
    </location>
</feature>
<dbReference type="InterPro" id="IPR013087">
    <property type="entry name" value="Znf_C2H2_type"/>
</dbReference>
<evidence type="ECO:0000256" key="3">
    <source>
        <dbReference type="ARBA" id="ARBA00022737"/>
    </source>
</evidence>
<keyword evidence="4 7" id="KW-0863">Zinc-finger</keyword>
<keyword evidence="6" id="KW-0539">Nucleus</keyword>
<dbReference type="SMART" id="SM00355">
    <property type="entry name" value="ZnF_C2H2"/>
    <property type="match status" value="4"/>
</dbReference>
<feature type="domain" description="C2H2-type" evidence="9">
    <location>
        <begin position="38"/>
        <end position="65"/>
    </location>
</feature>
<evidence type="ECO:0000256" key="6">
    <source>
        <dbReference type="ARBA" id="ARBA00023242"/>
    </source>
</evidence>
<keyword evidence="3" id="KW-0677">Repeat</keyword>